<feature type="transmembrane region" description="Helical" evidence="5">
    <location>
        <begin position="95"/>
        <end position="119"/>
    </location>
</feature>
<evidence type="ECO:0000256" key="5">
    <source>
        <dbReference type="SAM" id="Phobius"/>
    </source>
</evidence>
<keyword evidence="3 5" id="KW-1133">Transmembrane helix</keyword>
<dbReference type="GO" id="GO:0016020">
    <property type="term" value="C:membrane"/>
    <property type="evidence" value="ECO:0007669"/>
    <property type="project" value="UniProtKB-SubCell"/>
</dbReference>
<dbReference type="EMBL" id="HBIA01019126">
    <property type="protein sequence ID" value="CAE0237669.1"/>
    <property type="molecule type" value="Transcribed_RNA"/>
</dbReference>
<name>A0A7S3G106_9SPIT</name>
<dbReference type="AlphaFoldDB" id="A0A7S3G106"/>
<gene>
    <name evidence="7" type="ORF">SRAS04492_LOCUS9478</name>
</gene>
<keyword evidence="2 5" id="KW-0812">Transmembrane</keyword>
<evidence type="ECO:0000256" key="4">
    <source>
        <dbReference type="ARBA" id="ARBA00023136"/>
    </source>
</evidence>
<accession>A0A7S3G106</accession>
<evidence type="ECO:0000259" key="6">
    <source>
        <dbReference type="Pfam" id="PF01490"/>
    </source>
</evidence>
<dbReference type="Pfam" id="PF01490">
    <property type="entry name" value="Aa_trans"/>
    <property type="match status" value="1"/>
</dbReference>
<dbReference type="InterPro" id="IPR013057">
    <property type="entry name" value="AA_transpt_TM"/>
</dbReference>
<dbReference type="GO" id="GO:0015179">
    <property type="term" value="F:L-amino acid transmembrane transporter activity"/>
    <property type="evidence" value="ECO:0007669"/>
    <property type="project" value="TreeGrafter"/>
</dbReference>
<feature type="transmembrane region" description="Helical" evidence="5">
    <location>
        <begin position="139"/>
        <end position="158"/>
    </location>
</feature>
<reference evidence="7" key="1">
    <citation type="submission" date="2021-01" db="EMBL/GenBank/DDBJ databases">
        <authorList>
            <person name="Corre E."/>
            <person name="Pelletier E."/>
            <person name="Niang G."/>
            <person name="Scheremetjew M."/>
            <person name="Finn R."/>
            <person name="Kale V."/>
            <person name="Holt S."/>
            <person name="Cochrane G."/>
            <person name="Meng A."/>
            <person name="Brown T."/>
            <person name="Cohen L."/>
        </authorList>
    </citation>
    <scope>NUCLEOTIDE SEQUENCE</scope>
    <source>
        <strain evidence="7">Ras09</strain>
    </source>
</reference>
<feature type="transmembrane region" description="Helical" evidence="5">
    <location>
        <begin position="239"/>
        <end position="259"/>
    </location>
</feature>
<evidence type="ECO:0000313" key="7">
    <source>
        <dbReference type="EMBL" id="CAE0237669.1"/>
    </source>
</evidence>
<proteinExistence type="predicted"/>
<comment type="subcellular location">
    <subcellularLocation>
        <location evidence="1">Membrane</location>
        <topology evidence="1">Multi-pass membrane protein</topology>
    </subcellularLocation>
</comment>
<evidence type="ECO:0000256" key="1">
    <source>
        <dbReference type="ARBA" id="ARBA00004141"/>
    </source>
</evidence>
<protein>
    <recommendedName>
        <fullName evidence="6">Amino acid transporter transmembrane domain-containing protein</fullName>
    </recommendedName>
</protein>
<feature type="transmembrane region" description="Helical" evidence="5">
    <location>
        <begin position="205"/>
        <end position="227"/>
    </location>
</feature>
<feature type="transmembrane region" description="Helical" evidence="5">
    <location>
        <begin position="24"/>
        <end position="41"/>
    </location>
</feature>
<feature type="domain" description="Amino acid transporter transmembrane" evidence="6">
    <location>
        <begin position="2"/>
        <end position="254"/>
    </location>
</feature>
<dbReference type="PANTHER" id="PTHR22950">
    <property type="entry name" value="AMINO ACID TRANSPORTER"/>
    <property type="match status" value="1"/>
</dbReference>
<evidence type="ECO:0000256" key="3">
    <source>
        <dbReference type="ARBA" id="ARBA00022989"/>
    </source>
</evidence>
<dbReference type="PANTHER" id="PTHR22950:SF666">
    <property type="entry name" value="VACUOLAR AMINO ACID TRANSPORTER 4"/>
    <property type="match status" value="1"/>
</dbReference>
<sequence length="265" mass="29901">MCFVIFTLLCFVRKIEIFAVTHLFADIMIVLTLIVVVIYGARELAEKGSQIKTVDFINSQTYADAIGFSVYCFEGIGVILPVQDITANPDQYKQIVWAVILTTAIVYIAFGQFCVYAWGDDIKVLITDNLEEGAVKYSVQFLFSINLIFSFPLVLYPAHKIIEIYLYKGWSKTRKRQMSKNVNRTLLVLAICIVTVLLGEKVDKFLSLLGALTCTPIAFSFPAIFHYKACAETPKQKMIDLGLFLVSIIMLVFCASLSIKHWNTE</sequence>
<evidence type="ECO:0000256" key="2">
    <source>
        <dbReference type="ARBA" id="ARBA00022692"/>
    </source>
</evidence>
<feature type="transmembrane region" description="Helical" evidence="5">
    <location>
        <begin position="182"/>
        <end position="199"/>
    </location>
</feature>
<organism evidence="7">
    <name type="scientific">Strombidium rassoulzadegani</name>
    <dbReference type="NCBI Taxonomy" id="1082188"/>
    <lineage>
        <taxon>Eukaryota</taxon>
        <taxon>Sar</taxon>
        <taxon>Alveolata</taxon>
        <taxon>Ciliophora</taxon>
        <taxon>Intramacronucleata</taxon>
        <taxon>Spirotrichea</taxon>
        <taxon>Oligotrichia</taxon>
        <taxon>Strombidiidae</taxon>
        <taxon>Strombidium</taxon>
    </lineage>
</organism>
<keyword evidence="4 5" id="KW-0472">Membrane</keyword>